<dbReference type="EMBL" id="BMBA01000002">
    <property type="protein sequence ID" value="GFZ31381.1"/>
    <property type="molecule type" value="Genomic_DNA"/>
</dbReference>
<feature type="transmembrane region" description="Helical" evidence="1">
    <location>
        <begin position="62"/>
        <end position="86"/>
    </location>
</feature>
<comment type="caution">
    <text evidence="2">The sequence shown here is derived from an EMBL/GenBank/DDBJ whole genome shotgun (WGS) entry which is preliminary data.</text>
</comment>
<feature type="transmembrane region" description="Helical" evidence="1">
    <location>
        <begin position="7"/>
        <end position="26"/>
    </location>
</feature>
<evidence type="ECO:0000256" key="1">
    <source>
        <dbReference type="SAM" id="Phobius"/>
    </source>
</evidence>
<keyword evidence="1" id="KW-0812">Transmembrane</keyword>
<keyword evidence="3" id="KW-1185">Reference proteome</keyword>
<proteinExistence type="predicted"/>
<accession>A0ABQ1E9B2</accession>
<feature type="transmembrane region" description="Helical" evidence="1">
    <location>
        <begin position="38"/>
        <end position="55"/>
    </location>
</feature>
<organism evidence="2 3">
    <name type="scientific">Clostridium zeae</name>
    <dbReference type="NCBI Taxonomy" id="2759022"/>
    <lineage>
        <taxon>Bacteria</taxon>
        <taxon>Bacillati</taxon>
        <taxon>Bacillota</taxon>
        <taxon>Clostridia</taxon>
        <taxon>Eubacteriales</taxon>
        <taxon>Clostridiaceae</taxon>
        <taxon>Clostridium</taxon>
    </lineage>
</organism>
<protein>
    <submittedName>
        <fullName evidence="2">Uncharacterized protein</fullName>
    </submittedName>
</protein>
<dbReference type="RefSeq" id="WP_206869719.1">
    <property type="nucleotide sequence ID" value="NZ_BMBA01000002.1"/>
</dbReference>
<sequence length="92" mass="10453">MVTNKKIKLVGLLFIVLNLLITYFWVFNWKILDNTLGYILWVGDIIISIILSIVLKRSEIKVLYILLLITTIIVVLLLLAAGFIIFTVSSMG</sequence>
<keyword evidence="1" id="KW-1133">Transmembrane helix</keyword>
<dbReference type="Proteomes" id="UP000663802">
    <property type="component" value="Unassembled WGS sequence"/>
</dbReference>
<evidence type="ECO:0000313" key="3">
    <source>
        <dbReference type="Proteomes" id="UP000663802"/>
    </source>
</evidence>
<gene>
    <name evidence="2" type="ORF">CSC2_19070</name>
</gene>
<keyword evidence="1" id="KW-0472">Membrane</keyword>
<reference evidence="2 3" key="1">
    <citation type="journal article" date="2021" name="Int. J. Syst. Evol. Microbiol.">
        <title>Clostridium zeae sp. nov., isolated from corn silage.</title>
        <authorList>
            <person name="Kobayashi H."/>
            <person name="Tanizawa Y."/>
            <person name="Yagura M."/>
            <person name="Sakamoto M."/>
            <person name="Ohkuma M."/>
            <person name="Tohno M."/>
        </authorList>
    </citation>
    <scope>NUCLEOTIDE SEQUENCE [LARGE SCALE GENOMIC DNA]</scope>
    <source>
        <strain evidence="2 3">CSC2</strain>
    </source>
</reference>
<evidence type="ECO:0000313" key="2">
    <source>
        <dbReference type="EMBL" id="GFZ31381.1"/>
    </source>
</evidence>
<name>A0ABQ1E9B2_9CLOT</name>